<evidence type="ECO:0000313" key="2">
    <source>
        <dbReference type="EMBL" id="QND79606.1"/>
    </source>
</evidence>
<dbReference type="Proteomes" id="UP000515506">
    <property type="component" value="Chromosome"/>
</dbReference>
<feature type="transmembrane region" description="Helical" evidence="1">
    <location>
        <begin position="7"/>
        <end position="27"/>
    </location>
</feature>
<keyword evidence="3" id="KW-1185">Reference proteome</keyword>
<dbReference type="Pfam" id="PF14329">
    <property type="entry name" value="DUF4386"/>
    <property type="match status" value="1"/>
</dbReference>
<gene>
    <name evidence="2" type="ORF">H4W19_14835</name>
</gene>
<keyword evidence="1" id="KW-0472">Membrane</keyword>
<name>A0ABX6RAR3_PSEMX</name>
<keyword evidence="1" id="KW-1133">Transmembrane helix</keyword>
<feature type="transmembrane region" description="Helical" evidence="1">
    <location>
        <begin position="138"/>
        <end position="159"/>
    </location>
</feature>
<reference evidence="2 3" key="1">
    <citation type="submission" date="2020-08" db="EMBL/GenBank/DDBJ databases">
        <title>Streptomycin resistant and MDR strain, P. mexicana.</title>
        <authorList>
            <person name="Ganesh-kumar S."/>
            <person name="Zhe T."/>
            <person name="Yu Z."/>
            <person name="Min Y."/>
        </authorList>
    </citation>
    <scope>NUCLEOTIDE SEQUENCE [LARGE SCALE GENOMIC DNA]</scope>
    <source>
        <strain evidence="2 3">GTZY</strain>
    </source>
</reference>
<dbReference type="InterPro" id="IPR025495">
    <property type="entry name" value="DUF4386"/>
</dbReference>
<feature type="transmembrane region" description="Helical" evidence="1">
    <location>
        <begin position="166"/>
        <end position="188"/>
    </location>
</feature>
<organism evidence="2 3">
    <name type="scientific">Pseudoxanthomonas mexicana</name>
    <dbReference type="NCBI Taxonomy" id="128785"/>
    <lineage>
        <taxon>Bacteria</taxon>
        <taxon>Pseudomonadati</taxon>
        <taxon>Pseudomonadota</taxon>
        <taxon>Gammaproteobacteria</taxon>
        <taxon>Lysobacterales</taxon>
        <taxon>Lysobacteraceae</taxon>
        <taxon>Pseudoxanthomonas</taxon>
    </lineage>
</organism>
<dbReference type="RefSeq" id="WP_185894933.1">
    <property type="nucleotide sequence ID" value="NZ_CP060028.1"/>
</dbReference>
<keyword evidence="1" id="KW-0812">Transmembrane</keyword>
<dbReference type="EMBL" id="CP060028">
    <property type="protein sequence ID" value="QND79606.1"/>
    <property type="molecule type" value="Genomic_DNA"/>
</dbReference>
<sequence>MAPHLNLGRLLGVAMLVTFVIGLLSNFKLQDDLFNDGGLLVNAAAHPLKIGLICVLGMASSLLSLWVATLLTRAFGKSSGGILYFYVAVLAAGLALSLLEFATLLGFREVSEFYRASPETQRSAIEASSRVLAGLRDGIHFVDKILGGFSVVLLFCFLLGSRLLPVWLCLLGIMGASLQMIAVGRALFGGEVAYVMLAPLSLVFIVTMGWLLVAGFRVPLASSATRTKE</sequence>
<feature type="transmembrane region" description="Helical" evidence="1">
    <location>
        <begin position="83"/>
        <end position="107"/>
    </location>
</feature>
<feature type="transmembrane region" description="Helical" evidence="1">
    <location>
        <begin position="47"/>
        <end position="71"/>
    </location>
</feature>
<evidence type="ECO:0000256" key="1">
    <source>
        <dbReference type="SAM" id="Phobius"/>
    </source>
</evidence>
<evidence type="ECO:0000313" key="3">
    <source>
        <dbReference type="Proteomes" id="UP000515506"/>
    </source>
</evidence>
<proteinExistence type="predicted"/>
<protein>
    <submittedName>
        <fullName evidence="2">DUF4386 family protein</fullName>
    </submittedName>
</protein>
<feature type="transmembrane region" description="Helical" evidence="1">
    <location>
        <begin position="194"/>
        <end position="216"/>
    </location>
</feature>
<accession>A0ABX6RAR3</accession>